<evidence type="ECO:0000256" key="3">
    <source>
        <dbReference type="ARBA" id="ARBA00022692"/>
    </source>
</evidence>
<accession>A0A5K3F2X2</accession>
<feature type="chain" id="PRO_5024387787" evidence="8">
    <location>
        <begin position="18"/>
        <end position="608"/>
    </location>
</feature>
<dbReference type="SUPFAM" id="SSF69318">
    <property type="entry name" value="Integrin alpha N-terminal domain"/>
    <property type="match status" value="1"/>
</dbReference>
<evidence type="ECO:0000256" key="8">
    <source>
        <dbReference type="SAM" id="SignalP"/>
    </source>
</evidence>
<dbReference type="InterPro" id="IPR028994">
    <property type="entry name" value="Integrin_alpha_N"/>
</dbReference>
<evidence type="ECO:0000256" key="6">
    <source>
        <dbReference type="ARBA" id="ARBA00023180"/>
    </source>
</evidence>
<feature type="domain" description="T-cell immunomodulatory protein TIP C2" evidence="9">
    <location>
        <begin position="455"/>
        <end position="554"/>
    </location>
</feature>
<evidence type="ECO:0000256" key="5">
    <source>
        <dbReference type="ARBA" id="ARBA00023136"/>
    </source>
</evidence>
<evidence type="ECO:0000256" key="7">
    <source>
        <dbReference type="SAM" id="Phobius"/>
    </source>
</evidence>
<keyword evidence="3 7" id="KW-0812">Transmembrane</keyword>
<dbReference type="WBParaSite" id="MCU_004479-RA">
    <property type="protein sequence ID" value="MCU_004479-RA"/>
    <property type="gene ID" value="MCU_004479"/>
</dbReference>
<dbReference type="InterPro" id="IPR024881">
    <property type="entry name" value="Tip"/>
</dbReference>
<dbReference type="GO" id="GO:0005886">
    <property type="term" value="C:plasma membrane"/>
    <property type="evidence" value="ECO:0007669"/>
    <property type="project" value="TreeGrafter"/>
</dbReference>
<reference evidence="10" key="1">
    <citation type="submission" date="2019-11" db="UniProtKB">
        <authorList>
            <consortium name="WormBaseParasite"/>
        </authorList>
    </citation>
    <scope>IDENTIFICATION</scope>
</reference>
<keyword evidence="4 7" id="KW-1133">Transmembrane helix</keyword>
<dbReference type="Gene3D" id="2.130.10.130">
    <property type="entry name" value="Integrin alpha, N-terminal"/>
    <property type="match status" value="1"/>
</dbReference>
<feature type="transmembrane region" description="Helical" evidence="7">
    <location>
        <begin position="563"/>
        <end position="587"/>
    </location>
</feature>
<comment type="similarity">
    <text evidence="2">Belongs to the TIP family.</text>
</comment>
<feature type="signal peptide" evidence="8">
    <location>
        <begin position="1"/>
        <end position="17"/>
    </location>
</feature>
<evidence type="ECO:0000256" key="4">
    <source>
        <dbReference type="ARBA" id="ARBA00022989"/>
    </source>
</evidence>
<proteinExistence type="inferred from homology"/>
<organism evidence="10">
    <name type="scientific">Mesocestoides corti</name>
    <name type="common">Flatworm</name>
    <dbReference type="NCBI Taxonomy" id="53468"/>
    <lineage>
        <taxon>Eukaryota</taxon>
        <taxon>Metazoa</taxon>
        <taxon>Spiralia</taxon>
        <taxon>Lophotrochozoa</taxon>
        <taxon>Platyhelminthes</taxon>
        <taxon>Cestoda</taxon>
        <taxon>Eucestoda</taxon>
        <taxon>Cyclophyllidea</taxon>
        <taxon>Mesocestoididae</taxon>
        <taxon>Mesocestoides</taxon>
    </lineage>
</organism>
<evidence type="ECO:0000259" key="9">
    <source>
        <dbReference type="Pfam" id="PF23122"/>
    </source>
</evidence>
<evidence type="ECO:0000313" key="10">
    <source>
        <dbReference type="WBParaSite" id="MCU_004479-RA"/>
    </source>
</evidence>
<dbReference type="Pfam" id="PF23122">
    <property type="entry name" value="C2_ITFG1"/>
    <property type="match status" value="1"/>
</dbReference>
<keyword evidence="6" id="KW-0325">Glycoprotein</keyword>
<name>A0A5K3F2X2_MESCO</name>
<keyword evidence="5 7" id="KW-0472">Membrane</keyword>
<evidence type="ECO:0000256" key="1">
    <source>
        <dbReference type="ARBA" id="ARBA00004479"/>
    </source>
</evidence>
<sequence>MQVHVYLVSILIFGVCCELPQPKTGPGGSSFSLVDCWSDFDLAAFVDVNADRRTDALVWSRTLKKLSALMSPNAKQSTNKPQVQDLLNHTPTNLRSIVVADFNGDSRVDYLFVDHHENLFNISILFGGIEGITTVSQFATEPVICDANADMIADVYELNPNHTRVVLMGTTEGFHHIIYNNTPSASWHSSNAGFAPLGSNTNPSLVILNKNSKIEVHDDLSPPDTTTGQTSRPRLLDLDDVLKEASKNGHIGKFVFGDFNMSGNIQLLIAGCRSKTCANSSFVYLKSLVGDGDWENVPIEWDPPDVDAVGTWSLAPSPDDEFSRSALVGPSLGDADLDGYPDLAVGLKFHPESGEGAVFPAILRNLRGTAGAVKFQAYLLPGIEKPNATCQLKQIAFFDYNEDGVLDLFLSHSCGESATTSLYVQKLQKEAYFLKVMLTTGRCGSPSDCPGGVLPYGLPGYGFRASYETQGADGSRIHSSAVFVTSACCGALQLPFTIFGFGDFANYVENVPVSIPAPTNETRTHKLTFIVPNAQVVVVPNPIETPSDWQTKLFLEPLYDMKVIYVAITLLVTCVVLIVVVTVLQCLEVRSDQQEKLQESQRFHFDAM</sequence>
<dbReference type="InterPro" id="IPR057089">
    <property type="entry name" value="C2_TIP"/>
</dbReference>
<evidence type="ECO:0000256" key="2">
    <source>
        <dbReference type="ARBA" id="ARBA00006496"/>
    </source>
</evidence>
<dbReference type="AlphaFoldDB" id="A0A5K3F2X2"/>
<protein>
    <submittedName>
        <fullName evidence="10">Integrin alpha FG-GAP repeat containing 1</fullName>
    </submittedName>
</protein>
<dbReference type="PANTHER" id="PTHR13412:SF0">
    <property type="entry name" value="T-CELL IMMUNOMODULATORY PROTEIN"/>
    <property type="match status" value="1"/>
</dbReference>
<keyword evidence="8" id="KW-0732">Signal</keyword>
<comment type="subcellular location">
    <subcellularLocation>
        <location evidence="1">Membrane</location>
        <topology evidence="1">Single-pass type I membrane protein</topology>
    </subcellularLocation>
</comment>
<dbReference type="PANTHER" id="PTHR13412">
    <property type="entry name" value="T-CELL IMMUNOMODULATORY PROTEIN HOMOLOG"/>
    <property type="match status" value="1"/>
</dbReference>